<dbReference type="Proteomes" id="UP000813444">
    <property type="component" value="Unassembled WGS sequence"/>
</dbReference>
<sequence length="982" mass="114303">MAGLMIPMVNMANGSAQQPQQQHEQPDKPLGDIFVDLQFTNSFDHLATEEAERILQEKFATQPWSFFKDAKSTYLGLRFDMRERFLKHLDQSDPATARQVRQEIERIRKARLKFNTLGEKAKLLRQLRESHQAWRVDVQTRLPTSKKEVESGYLRHREEFQRRLGELKKAERKTMRFRKDRHRIRDLALLRRIEGWDVHEEREQQRDAEPEPTQPMLAGEPTFDVNAYAIYFKSTEDGGYIGTDYQHDWLSGHFPSQKVSAHRLLRKNNAKNPLTMRAEDHLRYFHFPTNDMGWIEKAVARYYGEDDIIPDELKRRSKMNNSEKILCREFWRGQMHGQAQRVGVSSPVHARHMRARCSVIPGNSNAGPSRLNTPDPSSAERFSRSGKNVALFLPYLHWETDSRRSKMLEAIKEAEIKSKKRTKSHKHLRSVVHAARGQPKIPTRLGTYLMNLAKVADAMDYVIDEKLLKDNLYKDPPLHVRRTLDQYYFSTLDDTSERDRDQVVYRETRGSRSLHSRTARVVMVDQLWLWILDDNTIITSFPRRWGRNKPDSSGVHRCLRDYLENDGEIKSIYHLALIIVDQCSRVFFDRTKPLDQRPEVIDLFGSAIGRVTEHTTIAFHSFWRNTALHLMKSHTGPYAFNQRYMDINPEGTLLKEAHDLVEELMIMQQVFSQQLQVVKEFSRYIRQHRNHGQDEGERFFVVPGSFTGDVLPRDNDFDRATLISTKSQSIHKPADNDVQEAEMLLELIRSRLDEIHDLKDSALRTCQQLERLLSLKQQQASIVEARSALERATESVKQGRAIMAFTLVTIFFLPLGFFAGFFGMNNQTSTGDSWMSLPQQIQYMFLVSAVVIFISISIAFSEWVRVLLTLLFRIPLSLVTEYTGLRRLWKKYTIDQASLLKRKDKLLDELYKKRKENDEKWAEKKSKRKGASKQGDNGDGQDSDKAGQASDEEEQSVSYGTRHRRAFRTRGYCAEDQLPPPV</sequence>
<protein>
    <submittedName>
        <fullName evidence="8">Uncharacterized protein</fullName>
    </submittedName>
</protein>
<dbReference type="SUPFAM" id="SSF144083">
    <property type="entry name" value="Magnesium transport protein CorA, transmembrane region"/>
    <property type="match status" value="1"/>
</dbReference>
<evidence type="ECO:0000256" key="1">
    <source>
        <dbReference type="ARBA" id="ARBA00004141"/>
    </source>
</evidence>
<dbReference type="InterPro" id="IPR045863">
    <property type="entry name" value="CorA_TM1_TM2"/>
</dbReference>
<gene>
    <name evidence="8" type="ORF">B0I35DRAFT_440765</name>
</gene>
<evidence type="ECO:0000313" key="9">
    <source>
        <dbReference type="Proteomes" id="UP000813444"/>
    </source>
</evidence>
<dbReference type="Pfam" id="PF01544">
    <property type="entry name" value="CorA"/>
    <property type="match status" value="1"/>
</dbReference>
<proteinExistence type="predicted"/>
<feature type="coiled-coil region" evidence="5">
    <location>
        <begin position="759"/>
        <end position="795"/>
    </location>
</feature>
<feature type="region of interest" description="Disordered" evidence="6">
    <location>
        <begin position="360"/>
        <end position="381"/>
    </location>
</feature>
<feature type="compositionally biased region" description="Polar residues" evidence="6">
    <location>
        <begin position="361"/>
        <end position="376"/>
    </location>
</feature>
<dbReference type="InterPro" id="IPR050829">
    <property type="entry name" value="CorA_MIT"/>
</dbReference>
<keyword evidence="2 7" id="KW-0812">Transmembrane</keyword>
<evidence type="ECO:0000256" key="7">
    <source>
        <dbReference type="SAM" id="Phobius"/>
    </source>
</evidence>
<evidence type="ECO:0000256" key="5">
    <source>
        <dbReference type="SAM" id="Coils"/>
    </source>
</evidence>
<accession>A0A8K0WNB6</accession>
<reference evidence="8" key="1">
    <citation type="journal article" date="2021" name="Nat. Commun.">
        <title>Genetic determinants of endophytism in the Arabidopsis root mycobiome.</title>
        <authorList>
            <person name="Mesny F."/>
            <person name="Miyauchi S."/>
            <person name="Thiergart T."/>
            <person name="Pickel B."/>
            <person name="Atanasova L."/>
            <person name="Karlsson M."/>
            <person name="Huettel B."/>
            <person name="Barry K.W."/>
            <person name="Haridas S."/>
            <person name="Chen C."/>
            <person name="Bauer D."/>
            <person name="Andreopoulos W."/>
            <person name="Pangilinan J."/>
            <person name="LaButti K."/>
            <person name="Riley R."/>
            <person name="Lipzen A."/>
            <person name="Clum A."/>
            <person name="Drula E."/>
            <person name="Henrissat B."/>
            <person name="Kohler A."/>
            <person name="Grigoriev I.V."/>
            <person name="Martin F.M."/>
            <person name="Hacquard S."/>
        </authorList>
    </citation>
    <scope>NUCLEOTIDE SEQUENCE</scope>
    <source>
        <strain evidence="8">MPI-CAGE-CH-0235</strain>
    </source>
</reference>
<feature type="transmembrane region" description="Helical" evidence="7">
    <location>
        <begin position="843"/>
        <end position="860"/>
    </location>
</feature>
<keyword evidence="4 7" id="KW-0472">Membrane</keyword>
<dbReference type="OrthoDB" id="341259at2759"/>
<evidence type="ECO:0000256" key="3">
    <source>
        <dbReference type="ARBA" id="ARBA00022989"/>
    </source>
</evidence>
<feature type="transmembrane region" description="Helical" evidence="7">
    <location>
        <begin position="801"/>
        <end position="822"/>
    </location>
</feature>
<comment type="caution">
    <text evidence="8">The sequence shown here is derived from an EMBL/GenBank/DDBJ whole genome shotgun (WGS) entry which is preliminary data.</text>
</comment>
<comment type="subcellular location">
    <subcellularLocation>
        <location evidence="1">Membrane</location>
        <topology evidence="1">Multi-pass membrane protein</topology>
    </subcellularLocation>
</comment>
<organism evidence="8 9">
    <name type="scientific">Stachybotrys elegans</name>
    <dbReference type="NCBI Taxonomy" id="80388"/>
    <lineage>
        <taxon>Eukaryota</taxon>
        <taxon>Fungi</taxon>
        <taxon>Dikarya</taxon>
        <taxon>Ascomycota</taxon>
        <taxon>Pezizomycotina</taxon>
        <taxon>Sordariomycetes</taxon>
        <taxon>Hypocreomycetidae</taxon>
        <taxon>Hypocreales</taxon>
        <taxon>Stachybotryaceae</taxon>
        <taxon>Stachybotrys</taxon>
    </lineage>
</organism>
<dbReference type="PANTHER" id="PTHR47685">
    <property type="entry name" value="MAGNESIUM TRANSPORT PROTEIN CORA"/>
    <property type="match status" value="1"/>
</dbReference>
<evidence type="ECO:0000313" key="8">
    <source>
        <dbReference type="EMBL" id="KAH7309885.1"/>
    </source>
</evidence>
<feature type="region of interest" description="Disordered" evidence="6">
    <location>
        <begin position="200"/>
        <end position="219"/>
    </location>
</feature>
<keyword evidence="5" id="KW-0175">Coiled coil</keyword>
<evidence type="ECO:0000256" key="2">
    <source>
        <dbReference type="ARBA" id="ARBA00022692"/>
    </source>
</evidence>
<dbReference type="EMBL" id="JAGPNK010000013">
    <property type="protein sequence ID" value="KAH7309885.1"/>
    <property type="molecule type" value="Genomic_DNA"/>
</dbReference>
<evidence type="ECO:0000256" key="4">
    <source>
        <dbReference type="ARBA" id="ARBA00023136"/>
    </source>
</evidence>
<dbReference type="PANTHER" id="PTHR47685:SF1">
    <property type="entry name" value="MAGNESIUM TRANSPORT PROTEIN CORA"/>
    <property type="match status" value="1"/>
</dbReference>
<keyword evidence="9" id="KW-1185">Reference proteome</keyword>
<name>A0A8K0WNB6_9HYPO</name>
<evidence type="ECO:0000256" key="6">
    <source>
        <dbReference type="SAM" id="MobiDB-lite"/>
    </source>
</evidence>
<dbReference type="AlphaFoldDB" id="A0A8K0WNB6"/>
<dbReference type="GO" id="GO:0046873">
    <property type="term" value="F:metal ion transmembrane transporter activity"/>
    <property type="evidence" value="ECO:0007669"/>
    <property type="project" value="InterPro"/>
</dbReference>
<dbReference type="InterPro" id="IPR002523">
    <property type="entry name" value="MgTranspt_CorA/ZnTranspt_ZntB"/>
</dbReference>
<feature type="compositionally biased region" description="Basic and acidic residues" evidence="6">
    <location>
        <begin position="200"/>
        <end position="209"/>
    </location>
</feature>
<dbReference type="Gene3D" id="1.20.58.340">
    <property type="entry name" value="Magnesium transport protein CorA, transmembrane region"/>
    <property type="match status" value="1"/>
</dbReference>
<keyword evidence="3 7" id="KW-1133">Transmembrane helix</keyword>
<feature type="region of interest" description="Disordered" evidence="6">
    <location>
        <begin position="919"/>
        <end position="963"/>
    </location>
</feature>
<dbReference type="GO" id="GO:0016020">
    <property type="term" value="C:membrane"/>
    <property type="evidence" value="ECO:0007669"/>
    <property type="project" value="UniProtKB-SubCell"/>
</dbReference>